<dbReference type="Proteomes" id="UP001148838">
    <property type="component" value="Unassembled WGS sequence"/>
</dbReference>
<organism evidence="1 2">
    <name type="scientific">Periplaneta americana</name>
    <name type="common">American cockroach</name>
    <name type="synonym">Blatta americana</name>
    <dbReference type="NCBI Taxonomy" id="6978"/>
    <lineage>
        <taxon>Eukaryota</taxon>
        <taxon>Metazoa</taxon>
        <taxon>Ecdysozoa</taxon>
        <taxon>Arthropoda</taxon>
        <taxon>Hexapoda</taxon>
        <taxon>Insecta</taxon>
        <taxon>Pterygota</taxon>
        <taxon>Neoptera</taxon>
        <taxon>Polyneoptera</taxon>
        <taxon>Dictyoptera</taxon>
        <taxon>Blattodea</taxon>
        <taxon>Blattoidea</taxon>
        <taxon>Blattidae</taxon>
        <taxon>Blattinae</taxon>
        <taxon>Periplaneta</taxon>
    </lineage>
</organism>
<dbReference type="EMBL" id="JAJSOF020000011">
    <property type="protein sequence ID" value="KAJ4444601.1"/>
    <property type="molecule type" value="Genomic_DNA"/>
</dbReference>
<protein>
    <recommendedName>
        <fullName evidence="3">Reverse transcriptase</fullName>
    </recommendedName>
</protein>
<comment type="caution">
    <text evidence="1">The sequence shown here is derived from an EMBL/GenBank/DDBJ whole genome shotgun (WGS) entry which is preliminary data.</text>
</comment>
<evidence type="ECO:0008006" key="3">
    <source>
        <dbReference type="Google" id="ProtNLM"/>
    </source>
</evidence>
<reference evidence="1 2" key="1">
    <citation type="journal article" date="2022" name="Allergy">
        <title>Genome assembly and annotation of Periplaneta americana reveal a comprehensive cockroach allergen profile.</title>
        <authorList>
            <person name="Wang L."/>
            <person name="Xiong Q."/>
            <person name="Saelim N."/>
            <person name="Wang L."/>
            <person name="Nong W."/>
            <person name="Wan A.T."/>
            <person name="Shi M."/>
            <person name="Liu X."/>
            <person name="Cao Q."/>
            <person name="Hui J.H.L."/>
            <person name="Sookrung N."/>
            <person name="Leung T.F."/>
            <person name="Tungtrongchitr A."/>
            <person name="Tsui S.K.W."/>
        </authorList>
    </citation>
    <scope>NUCLEOTIDE SEQUENCE [LARGE SCALE GENOMIC DNA]</scope>
    <source>
        <strain evidence="1">PWHHKU_190912</strain>
    </source>
</reference>
<evidence type="ECO:0000313" key="1">
    <source>
        <dbReference type="EMBL" id="KAJ4444601.1"/>
    </source>
</evidence>
<name>A0ABQ8TF15_PERAM</name>
<gene>
    <name evidence="1" type="ORF">ANN_06397</name>
</gene>
<evidence type="ECO:0000313" key="2">
    <source>
        <dbReference type="Proteomes" id="UP001148838"/>
    </source>
</evidence>
<sequence>MINDAITKINDDLESIWIWTRKFRLKLNPEKSQSIIVGHSRLLSTITIPNLSPIKIHGTEIPFSESVKNLDLNGIDLARDRTRNLVHRRPALYQLDNQVDPSVVLVGSTLKRRVMYDGPFRRYLSSSSVSLEPLLILALRCAVVDAIDLDLSRIDRGEWSCGHILNYDDDVLRTQEQYKWRSGLQDSTGLGRVIS</sequence>
<accession>A0ABQ8TF15</accession>
<proteinExistence type="predicted"/>
<keyword evidence="2" id="KW-1185">Reference proteome</keyword>